<evidence type="ECO:0000256" key="5">
    <source>
        <dbReference type="ARBA" id="ARBA00022741"/>
    </source>
</evidence>
<dbReference type="GO" id="GO:0005524">
    <property type="term" value="F:ATP binding"/>
    <property type="evidence" value="ECO:0007669"/>
    <property type="project" value="UniProtKB-KW"/>
</dbReference>
<keyword evidence="2" id="KW-0723">Serine/threonine-protein kinase</keyword>
<dbReference type="FunFam" id="3.30.200.20:FF:000924">
    <property type="entry name" value="Uncharacterized protein"/>
    <property type="match status" value="1"/>
</dbReference>
<keyword evidence="13" id="KW-1133">Transmembrane helix</keyword>
<dbReference type="InterPro" id="IPR011583">
    <property type="entry name" value="Chitinase_II/V-like_cat"/>
</dbReference>
<evidence type="ECO:0000256" key="9">
    <source>
        <dbReference type="ARBA" id="ARBA00023180"/>
    </source>
</evidence>
<keyword evidence="13" id="KW-0812">Transmembrane</keyword>
<feature type="region of interest" description="Disordered" evidence="12">
    <location>
        <begin position="749"/>
        <end position="774"/>
    </location>
</feature>
<dbReference type="InterPro" id="IPR008271">
    <property type="entry name" value="Ser/Thr_kinase_AS"/>
</dbReference>
<dbReference type="InterPro" id="IPR017853">
    <property type="entry name" value="GH"/>
</dbReference>
<keyword evidence="4" id="KW-0732">Signal</keyword>
<keyword evidence="17" id="KW-1185">Reference proteome</keyword>
<evidence type="ECO:0000256" key="11">
    <source>
        <dbReference type="ARBA" id="ARBA00048679"/>
    </source>
</evidence>
<keyword evidence="13" id="KW-0472">Membrane</keyword>
<evidence type="ECO:0000256" key="13">
    <source>
        <dbReference type="SAM" id="Phobius"/>
    </source>
</evidence>
<feature type="domain" description="Protein kinase" evidence="14">
    <location>
        <begin position="446"/>
        <end position="747"/>
    </location>
</feature>
<evidence type="ECO:0000256" key="8">
    <source>
        <dbReference type="ARBA" id="ARBA00023157"/>
    </source>
</evidence>
<evidence type="ECO:0000259" key="15">
    <source>
        <dbReference type="PROSITE" id="PS51910"/>
    </source>
</evidence>
<dbReference type="SUPFAM" id="SSF56112">
    <property type="entry name" value="Protein kinase-like (PK-like)"/>
    <property type="match status" value="1"/>
</dbReference>
<evidence type="ECO:0000256" key="7">
    <source>
        <dbReference type="ARBA" id="ARBA00022840"/>
    </source>
</evidence>
<gene>
    <name evidence="16" type="ORF">KIW84_041136</name>
</gene>
<dbReference type="InterPro" id="IPR001245">
    <property type="entry name" value="Ser-Thr/Tyr_kinase_cat_dom"/>
</dbReference>
<sequence length="786" mass="89258">MFLKHFAFFLVVPIFFPLTSHLFADSTSWVKAGYYYSGSEIAASEIKSTLFTHLLCAFAFINSTNYNIFINSSEEHKFSTFTNKVKLQNPSVITLLSIYTGRENSSLFNLMISQSSYRKSFIDSSIETAREYEFQGIDLRGVSPKQGKELANFATLLKEWRNAITSEARNYTSRIDLVLVMAGYYLKASDSCSYPFESMQKNLDWVHFVAYDYHLPEKDNVTGFHAALYGSSGWENTDSGIKEWRKRGFSSNKLVIGLPYHGYAWKLVEQGEGGVGKPASGPSTTKDGSMSYKWIKSFIKSFGDGVVSSYNDTIIVNYFIVASTTWVNFDDVEAIKEKVSYAKKNGLLGYNVFQVGNDDNWVLSMAAAQELDDRLLIILLLTIMTAALLMGTVFCYYYYQRTVTVITKMIHKLKIYLSAAEKDVDEDSYDLIVFGYLTIKVATDNFSTENKLGEGGFGAVYKVTLENTSVCEMFHANRNCDKTVNTYDLFCQGKLRKGQEIAVKRLSENSNQGLEEFRNEITLTARLQHVNLVRLLGYCTKRNEKLLIYEYLPNKSLDHFLFDPRKSILLDWRKRVNIIEGITQGLVYLQEYSNFTIIHRDLKASNVLLDHEMNPKIADFGLARIFGKNELEANTSRIVGTYGSVPPEYVRKGIYSPKYDVYSFGVLLLQVISGKRSSHYYGSHENMNLLEYAHELWMEGRGDEFLDPSLDDSTCHCKIMRCMQVGLLCVQENSADRPSMLEVDSLLKNEGTPVGTPNMPAFSMKKHEDDKGDTMNDVTISEMVAR</sequence>
<dbReference type="PANTHER" id="PTHR27002:SF559">
    <property type="entry name" value="CYSTEINE-RICH RLK (RECEPTOR-LIKE KINASE) PROTEIN"/>
    <property type="match status" value="1"/>
</dbReference>
<comment type="catalytic activity">
    <reaction evidence="11">
        <text>L-seryl-[protein] + ATP = O-phospho-L-seryl-[protein] + ADP + H(+)</text>
        <dbReference type="Rhea" id="RHEA:17989"/>
        <dbReference type="Rhea" id="RHEA-COMP:9863"/>
        <dbReference type="Rhea" id="RHEA-COMP:11604"/>
        <dbReference type="ChEBI" id="CHEBI:15378"/>
        <dbReference type="ChEBI" id="CHEBI:29999"/>
        <dbReference type="ChEBI" id="CHEBI:30616"/>
        <dbReference type="ChEBI" id="CHEBI:83421"/>
        <dbReference type="ChEBI" id="CHEBI:456216"/>
        <dbReference type="EC" id="2.7.11.1"/>
    </reaction>
</comment>
<dbReference type="InterPro" id="IPR029070">
    <property type="entry name" value="Chitinase_insertion_sf"/>
</dbReference>
<dbReference type="SMART" id="SM00220">
    <property type="entry name" value="S_TKc"/>
    <property type="match status" value="1"/>
</dbReference>
<dbReference type="PANTHER" id="PTHR27002">
    <property type="entry name" value="RECEPTOR-LIKE SERINE/THREONINE-PROTEIN KINASE SD1-8"/>
    <property type="match status" value="1"/>
</dbReference>
<dbReference type="AlphaFoldDB" id="A0A9D4XC71"/>
<dbReference type="EC" id="2.7.11.1" evidence="1"/>
<evidence type="ECO:0000256" key="6">
    <source>
        <dbReference type="ARBA" id="ARBA00022777"/>
    </source>
</evidence>
<feature type="compositionally biased region" description="Basic and acidic residues" evidence="12">
    <location>
        <begin position="765"/>
        <end position="774"/>
    </location>
</feature>
<dbReference type="Pfam" id="PF07714">
    <property type="entry name" value="PK_Tyr_Ser-Thr"/>
    <property type="match status" value="1"/>
</dbReference>
<evidence type="ECO:0000256" key="10">
    <source>
        <dbReference type="ARBA" id="ARBA00047899"/>
    </source>
</evidence>
<name>A0A9D4XC71_PEA</name>
<dbReference type="GO" id="GO:0004674">
    <property type="term" value="F:protein serine/threonine kinase activity"/>
    <property type="evidence" value="ECO:0007669"/>
    <property type="project" value="UniProtKB-KW"/>
</dbReference>
<dbReference type="CDD" id="cd14066">
    <property type="entry name" value="STKc_IRAK"/>
    <property type="match status" value="1"/>
</dbReference>
<evidence type="ECO:0000313" key="16">
    <source>
        <dbReference type="EMBL" id="KAI5415981.1"/>
    </source>
</evidence>
<evidence type="ECO:0000256" key="4">
    <source>
        <dbReference type="ARBA" id="ARBA00022729"/>
    </source>
</evidence>
<comment type="catalytic activity">
    <reaction evidence="10">
        <text>L-threonyl-[protein] + ATP = O-phospho-L-threonyl-[protein] + ADP + H(+)</text>
        <dbReference type="Rhea" id="RHEA:46608"/>
        <dbReference type="Rhea" id="RHEA-COMP:11060"/>
        <dbReference type="Rhea" id="RHEA-COMP:11605"/>
        <dbReference type="ChEBI" id="CHEBI:15378"/>
        <dbReference type="ChEBI" id="CHEBI:30013"/>
        <dbReference type="ChEBI" id="CHEBI:30616"/>
        <dbReference type="ChEBI" id="CHEBI:61977"/>
        <dbReference type="ChEBI" id="CHEBI:456216"/>
        <dbReference type="EC" id="2.7.11.1"/>
    </reaction>
</comment>
<dbReference type="Gene3D" id="1.10.510.10">
    <property type="entry name" value="Transferase(Phosphotransferase) domain 1"/>
    <property type="match status" value="1"/>
</dbReference>
<dbReference type="Gene3D" id="3.10.50.10">
    <property type="match status" value="1"/>
</dbReference>
<dbReference type="Pfam" id="PF00704">
    <property type="entry name" value="Glyco_hydro_18"/>
    <property type="match status" value="1"/>
</dbReference>
<keyword evidence="8" id="KW-1015">Disulfide bond</keyword>
<dbReference type="InterPro" id="IPR011009">
    <property type="entry name" value="Kinase-like_dom_sf"/>
</dbReference>
<keyword evidence="7" id="KW-0067">ATP-binding</keyword>
<protein>
    <recommendedName>
        <fullName evidence="1">non-specific serine/threonine protein kinase</fullName>
        <ecNumber evidence="1">2.7.11.1</ecNumber>
    </recommendedName>
</protein>
<proteinExistence type="predicted"/>
<dbReference type="EMBL" id="JAMSHJ010000004">
    <property type="protein sequence ID" value="KAI5415981.1"/>
    <property type="molecule type" value="Genomic_DNA"/>
</dbReference>
<evidence type="ECO:0000256" key="1">
    <source>
        <dbReference type="ARBA" id="ARBA00012513"/>
    </source>
</evidence>
<feature type="transmembrane region" description="Helical" evidence="13">
    <location>
        <begin position="375"/>
        <end position="399"/>
    </location>
</feature>
<dbReference type="SUPFAM" id="SSF54556">
    <property type="entry name" value="Chitinase insertion domain"/>
    <property type="match status" value="1"/>
</dbReference>
<evidence type="ECO:0000259" key="14">
    <source>
        <dbReference type="PROSITE" id="PS50011"/>
    </source>
</evidence>
<evidence type="ECO:0000313" key="17">
    <source>
        <dbReference type="Proteomes" id="UP001058974"/>
    </source>
</evidence>
<dbReference type="OrthoDB" id="73875at2759"/>
<dbReference type="Gene3D" id="3.20.20.80">
    <property type="entry name" value="Glycosidases"/>
    <property type="match status" value="1"/>
</dbReference>
<dbReference type="SUPFAM" id="SSF51445">
    <property type="entry name" value="(Trans)glycosidases"/>
    <property type="match status" value="1"/>
</dbReference>
<comment type="caution">
    <text evidence="16">The sequence shown here is derived from an EMBL/GenBank/DDBJ whole genome shotgun (WGS) entry which is preliminary data.</text>
</comment>
<keyword evidence="6" id="KW-0418">Kinase</keyword>
<organism evidence="16 17">
    <name type="scientific">Pisum sativum</name>
    <name type="common">Garden pea</name>
    <name type="synonym">Lathyrus oleraceus</name>
    <dbReference type="NCBI Taxonomy" id="3888"/>
    <lineage>
        <taxon>Eukaryota</taxon>
        <taxon>Viridiplantae</taxon>
        <taxon>Streptophyta</taxon>
        <taxon>Embryophyta</taxon>
        <taxon>Tracheophyta</taxon>
        <taxon>Spermatophyta</taxon>
        <taxon>Magnoliopsida</taxon>
        <taxon>eudicotyledons</taxon>
        <taxon>Gunneridae</taxon>
        <taxon>Pentapetalae</taxon>
        <taxon>rosids</taxon>
        <taxon>fabids</taxon>
        <taxon>Fabales</taxon>
        <taxon>Fabaceae</taxon>
        <taxon>Papilionoideae</taxon>
        <taxon>50 kb inversion clade</taxon>
        <taxon>NPAAA clade</taxon>
        <taxon>Hologalegina</taxon>
        <taxon>IRL clade</taxon>
        <taxon>Fabeae</taxon>
        <taxon>Lathyrus</taxon>
    </lineage>
</organism>
<dbReference type="InterPro" id="IPR001223">
    <property type="entry name" value="Glyco_hydro18_cat"/>
</dbReference>
<dbReference type="FunFam" id="1.10.510.10:FF:000060">
    <property type="entry name" value="G-type lectin S-receptor-like serine/threonine-protein kinase"/>
    <property type="match status" value="1"/>
</dbReference>
<keyword evidence="9" id="KW-0325">Glycoprotein</keyword>
<dbReference type="PROSITE" id="PS00108">
    <property type="entry name" value="PROTEIN_KINASE_ST"/>
    <property type="match status" value="1"/>
</dbReference>
<dbReference type="GO" id="GO:0005975">
    <property type="term" value="P:carbohydrate metabolic process"/>
    <property type="evidence" value="ECO:0007669"/>
    <property type="project" value="InterPro"/>
</dbReference>
<evidence type="ECO:0000256" key="2">
    <source>
        <dbReference type="ARBA" id="ARBA00022527"/>
    </source>
</evidence>
<dbReference type="Gene3D" id="3.30.200.20">
    <property type="entry name" value="Phosphorylase Kinase, domain 1"/>
    <property type="match status" value="1"/>
</dbReference>
<dbReference type="SMART" id="SM00636">
    <property type="entry name" value="Glyco_18"/>
    <property type="match status" value="1"/>
</dbReference>
<dbReference type="CDD" id="cd02879">
    <property type="entry name" value="GH18_plant_chitinase_class_V"/>
    <property type="match status" value="1"/>
</dbReference>
<feature type="domain" description="GH18" evidence="15">
    <location>
        <begin position="29"/>
        <end position="374"/>
    </location>
</feature>
<dbReference type="PROSITE" id="PS51910">
    <property type="entry name" value="GH18_2"/>
    <property type="match status" value="1"/>
</dbReference>
<dbReference type="Proteomes" id="UP001058974">
    <property type="component" value="Chromosome 4"/>
</dbReference>
<dbReference type="GO" id="GO:0005886">
    <property type="term" value="C:plasma membrane"/>
    <property type="evidence" value="ECO:0007669"/>
    <property type="project" value="TreeGrafter"/>
</dbReference>
<evidence type="ECO:0000256" key="12">
    <source>
        <dbReference type="SAM" id="MobiDB-lite"/>
    </source>
</evidence>
<keyword evidence="3" id="KW-0808">Transferase</keyword>
<dbReference type="GO" id="GO:0008061">
    <property type="term" value="F:chitin binding"/>
    <property type="evidence" value="ECO:0007669"/>
    <property type="project" value="InterPro"/>
</dbReference>
<dbReference type="Gramene" id="Psat04G0113600-T1">
    <property type="protein sequence ID" value="KAI5415981.1"/>
    <property type="gene ID" value="KIW84_041136"/>
</dbReference>
<keyword evidence="5" id="KW-0547">Nucleotide-binding</keyword>
<dbReference type="InterPro" id="IPR000719">
    <property type="entry name" value="Prot_kinase_dom"/>
</dbReference>
<evidence type="ECO:0000256" key="3">
    <source>
        <dbReference type="ARBA" id="ARBA00022679"/>
    </source>
</evidence>
<accession>A0A9D4XC71</accession>
<reference evidence="16 17" key="1">
    <citation type="journal article" date="2022" name="Nat. Genet.">
        <title>Improved pea reference genome and pan-genome highlight genomic features and evolutionary characteristics.</title>
        <authorList>
            <person name="Yang T."/>
            <person name="Liu R."/>
            <person name="Luo Y."/>
            <person name="Hu S."/>
            <person name="Wang D."/>
            <person name="Wang C."/>
            <person name="Pandey M.K."/>
            <person name="Ge S."/>
            <person name="Xu Q."/>
            <person name="Li N."/>
            <person name="Li G."/>
            <person name="Huang Y."/>
            <person name="Saxena R.K."/>
            <person name="Ji Y."/>
            <person name="Li M."/>
            <person name="Yan X."/>
            <person name="He Y."/>
            <person name="Liu Y."/>
            <person name="Wang X."/>
            <person name="Xiang C."/>
            <person name="Varshney R.K."/>
            <person name="Ding H."/>
            <person name="Gao S."/>
            <person name="Zong X."/>
        </authorList>
    </citation>
    <scope>NUCLEOTIDE SEQUENCE [LARGE SCALE GENOMIC DNA]</scope>
    <source>
        <strain evidence="16 17">cv. Zhongwan 6</strain>
    </source>
</reference>
<dbReference type="PROSITE" id="PS50011">
    <property type="entry name" value="PROTEIN_KINASE_DOM"/>
    <property type="match status" value="1"/>
</dbReference>